<dbReference type="GeneID" id="77933548"/>
<dbReference type="RefSeq" id="YP_010657629.1">
    <property type="nucleotide sequence ID" value="NC_070848.1"/>
</dbReference>
<dbReference type="KEGG" id="vg:77933548"/>
<name>A0AAE8XH02_9CAUD</name>
<keyword evidence="2" id="KW-1185">Reference proteome</keyword>
<proteinExistence type="predicted"/>
<organism evidence="1 2">
    <name type="scientific">Vibrio phage BUCT194</name>
    <dbReference type="NCBI Taxonomy" id="2859072"/>
    <lineage>
        <taxon>Viruses</taxon>
        <taxon>Duplodnaviria</taxon>
        <taxon>Heunggongvirae</taxon>
        <taxon>Uroviricota</taxon>
        <taxon>Caudoviricetes</taxon>
        <taxon>Schitoviridae</taxon>
        <taxon>Varunavirus</taxon>
        <taxon>Varunavirus BUCT194</taxon>
    </lineage>
</organism>
<evidence type="ECO:0000313" key="1">
    <source>
        <dbReference type="EMBL" id="UAW01194.1"/>
    </source>
</evidence>
<evidence type="ECO:0000313" key="2">
    <source>
        <dbReference type="Proteomes" id="UP000828026"/>
    </source>
</evidence>
<accession>A0AAE8XH02</accession>
<reference evidence="1 2" key="1">
    <citation type="submission" date="2021-06" db="EMBL/GenBank/DDBJ databases">
        <authorList>
            <person name="Chen R."/>
            <person name="Qin H."/>
            <person name="He S."/>
            <person name="Han P."/>
            <person name="Xu F."/>
            <person name="Sun H."/>
            <person name="Fan H."/>
            <person name="Tong Y."/>
        </authorList>
    </citation>
    <scope>NUCLEOTIDE SEQUENCE [LARGE SCALE GENOMIC DNA]</scope>
</reference>
<protein>
    <submittedName>
        <fullName evidence="1">Uncharacterized protein</fullName>
    </submittedName>
</protein>
<dbReference type="Proteomes" id="UP000828026">
    <property type="component" value="Segment"/>
</dbReference>
<dbReference type="EMBL" id="MZ447858">
    <property type="protein sequence ID" value="UAW01194.1"/>
    <property type="molecule type" value="Genomic_DNA"/>
</dbReference>
<sequence length="113" mass="12759">MATVGLIRLKPKTTEHPEYQTGLDNLVAEGADAEKIKAYKSAFQGTEEHAEMIKEFQADDVKLEGMISVPKNNYVITPENHLVILLPQRIDFAIGLEPDEYMIVAEQEQEDEE</sequence>